<dbReference type="GO" id="GO:0004803">
    <property type="term" value="F:transposase activity"/>
    <property type="evidence" value="ECO:0007669"/>
    <property type="project" value="InterPro"/>
</dbReference>
<gene>
    <name evidence="2" type="ORF">GA0074694_2141</name>
</gene>
<name>A0A1C6RKX1_9ACTN</name>
<dbReference type="PANTHER" id="PTHR30007">
    <property type="entry name" value="PHP DOMAIN PROTEIN"/>
    <property type="match status" value="1"/>
</dbReference>
<reference evidence="3" key="1">
    <citation type="submission" date="2016-06" db="EMBL/GenBank/DDBJ databases">
        <authorList>
            <person name="Varghese N."/>
        </authorList>
    </citation>
    <scope>NUCLEOTIDE SEQUENCE [LARGE SCALE GENOMIC DNA]</scope>
    <source>
        <strain evidence="3">DSM 46123</strain>
    </source>
</reference>
<dbReference type="EMBL" id="FMHU01000001">
    <property type="protein sequence ID" value="SCL17822.1"/>
    <property type="molecule type" value="Genomic_DNA"/>
</dbReference>
<proteinExistence type="predicted"/>
<dbReference type="Proteomes" id="UP000198906">
    <property type="component" value="Unassembled WGS sequence"/>
</dbReference>
<accession>A0A1C6RKX1</accession>
<keyword evidence="3" id="KW-1185">Reference proteome</keyword>
<evidence type="ECO:0000259" key="1">
    <source>
        <dbReference type="Pfam" id="PF01609"/>
    </source>
</evidence>
<sequence>MTQKAQPASVEFPCFSGRVCRTIWPPKSVAYCYFALWRDDRTDQTIHDLLRCQAKESAEPTADPSAVVLGAQSIRAANHVLGATSGKDAGKKVPGRKQGLAIDTLGLIIAVVVTATSVTDNTIGTQLLGCGVDASTARRGGKAAP</sequence>
<protein>
    <submittedName>
        <fullName evidence="2">Transposase DDE domain-containing protein</fullName>
    </submittedName>
</protein>
<dbReference type="PANTHER" id="PTHR30007:SF0">
    <property type="entry name" value="TRANSPOSASE"/>
    <property type="match status" value="1"/>
</dbReference>
<evidence type="ECO:0000313" key="2">
    <source>
        <dbReference type="EMBL" id="SCL17822.1"/>
    </source>
</evidence>
<dbReference type="Pfam" id="PF01609">
    <property type="entry name" value="DDE_Tnp_1"/>
    <property type="match status" value="1"/>
</dbReference>
<dbReference type="GO" id="GO:0006313">
    <property type="term" value="P:DNA transposition"/>
    <property type="evidence" value="ECO:0007669"/>
    <property type="project" value="InterPro"/>
</dbReference>
<dbReference type="InterPro" id="IPR002559">
    <property type="entry name" value="Transposase_11"/>
</dbReference>
<dbReference type="AlphaFoldDB" id="A0A1C6RKX1"/>
<organism evidence="2 3">
    <name type="scientific">Micromonospora inyonensis</name>
    <dbReference type="NCBI Taxonomy" id="47866"/>
    <lineage>
        <taxon>Bacteria</taxon>
        <taxon>Bacillati</taxon>
        <taxon>Actinomycetota</taxon>
        <taxon>Actinomycetes</taxon>
        <taxon>Micromonosporales</taxon>
        <taxon>Micromonosporaceae</taxon>
        <taxon>Micromonospora</taxon>
    </lineage>
</organism>
<evidence type="ECO:0000313" key="3">
    <source>
        <dbReference type="Proteomes" id="UP000198906"/>
    </source>
</evidence>
<dbReference type="STRING" id="47866.GA0074694_2141"/>
<feature type="domain" description="Transposase IS4-like" evidence="1">
    <location>
        <begin position="64"/>
        <end position="128"/>
    </location>
</feature>
<dbReference type="GO" id="GO:0003677">
    <property type="term" value="F:DNA binding"/>
    <property type="evidence" value="ECO:0007669"/>
    <property type="project" value="InterPro"/>
</dbReference>